<dbReference type="AlphaFoldDB" id="A0A1B7YM88"/>
<keyword evidence="2" id="KW-0472">Membrane</keyword>
<evidence type="ECO:0000256" key="2">
    <source>
        <dbReference type="SAM" id="Phobius"/>
    </source>
</evidence>
<dbReference type="GeneID" id="28860974"/>
<keyword evidence="2" id="KW-1133">Transmembrane helix</keyword>
<comment type="caution">
    <text evidence="3">The sequence shown here is derived from an EMBL/GenBank/DDBJ whole genome shotgun (WGS) entry which is preliminary data.</text>
</comment>
<name>A0A1B7YM88_COLHI</name>
<feature type="transmembrane region" description="Helical" evidence="2">
    <location>
        <begin position="60"/>
        <end position="81"/>
    </location>
</feature>
<dbReference type="Proteomes" id="UP000092177">
    <property type="component" value="Chromosome 2"/>
</dbReference>
<sequence>MYDPVEAEVSARYSECNDDDHQTTAQATPRHSNDKPHRNNTAERQPKNVAHNPISWTLKLFVATSLLALLVAVVFISWLWWAPRDNPSWRSWVLIPNRLQLSVTIAAVAIRTAVGVMAASATAMIASVIVERRGVSIQNVAQLSITRFTSSGPLSLANVVIQDPVIQVTARAAILFLILTTVALQFTSSFLTADFQPHQIVSFTQEVPNAYKFGTNDSTPYTLSSLNYGLSNGYLEQRPHLSQSFAEYSEPPQIMDGLDDTGINIRAFLPMASQTRRELLFEFKGMSRVFDSRVVCIRPQILELGPCYPISNITNIRGICGSVQVGRDVAQKIGPRSTASSERLEATTDYVMNFSCPVPTFPGKRTDTPWTLCHLYALPDIGFRSLLSDGTVRSVEKFILWKPYHFSSPGWVNNTAANANGSIFLHAVTYSGPWAQMTLRAVHPLNKTKV</sequence>
<gene>
    <name evidence="3" type="ORF">CH63R_01892</name>
</gene>
<keyword evidence="4" id="KW-1185">Reference proteome</keyword>
<keyword evidence="2" id="KW-0812">Transmembrane</keyword>
<feature type="compositionally biased region" description="Basic and acidic residues" evidence="1">
    <location>
        <begin position="31"/>
        <end position="46"/>
    </location>
</feature>
<reference evidence="4" key="1">
    <citation type="journal article" date="2017" name="BMC Genomics">
        <title>Gapless genome assembly of Colletotrichum higginsianum reveals chromosome structure and association of transposable elements with secondary metabolite gene clusters.</title>
        <authorList>
            <person name="Dallery J.-F."/>
            <person name="Lapalu N."/>
            <person name="Zampounis A."/>
            <person name="Pigne S."/>
            <person name="Luyten I."/>
            <person name="Amselem J."/>
            <person name="Wittenberg A.H.J."/>
            <person name="Zhou S."/>
            <person name="de Queiroz M.V."/>
            <person name="Robin G.P."/>
            <person name="Auger A."/>
            <person name="Hainaut M."/>
            <person name="Henrissat B."/>
            <person name="Kim K.-T."/>
            <person name="Lee Y.-H."/>
            <person name="Lespinet O."/>
            <person name="Schwartz D.C."/>
            <person name="Thon M.R."/>
            <person name="O'Connell R.J."/>
        </authorList>
    </citation>
    <scope>NUCLEOTIDE SEQUENCE [LARGE SCALE GENOMIC DNA]</scope>
    <source>
        <strain evidence="4">IMI 349063</strain>
    </source>
</reference>
<dbReference type="VEuPathDB" id="FungiDB:CH63R_01892"/>
<feature type="transmembrane region" description="Helical" evidence="2">
    <location>
        <begin position="172"/>
        <end position="191"/>
    </location>
</feature>
<protein>
    <recommendedName>
        <fullName evidence="5">Transmembrane protein</fullName>
    </recommendedName>
</protein>
<feature type="transmembrane region" description="Helical" evidence="2">
    <location>
        <begin position="101"/>
        <end position="130"/>
    </location>
</feature>
<feature type="region of interest" description="Disordered" evidence="1">
    <location>
        <begin position="1"/>
        <end position="48"/>
    </location>
</feature>
<proteinExistence type="predicted"/>
<dbReference type="RefSeq" id="XP_018161683.1">
    <property type="nucleotide sequence ID" value="XM_018296867.1"/>
</dbReference>
<dbReference type="OrthoDB" id="5428040at2759"/>
<evidence type="ECO:0000313" key="3">
    <source>
        <dbReference type="EMBL" id="OBR13166.1"/>
    </source>
</evidence>
<evidence type="ECO:0000256" key="1">
    <source>
        <dbReference type="SAM" id="MobiDB-lite"/>
    </source>
</evidence>
<organism evidence="3 4">
    <name type="scientific">Colletotrichum higginsianum (strain IMI 349063)</name>
    <name type="common">Crucifer anthracnose fungus</name>
    <dbReference type="NCBI Taxonomy" id="759273"/>
    <lineage>
        <taxon>Eukaryota</taxon>
        <taxon>Fungi</taxon>
        <taxon>Dikarya</taxon>
        <taxon>Ascomycota</taxon>
        <taxon>Pezizomycotina</taxon>
        <taxon>Sordariomycetes</taxon>
        <taxon>Hypocreomycetidae</taxon>
        <taxon>Glomerellales</taxon>
        <taxon>Glomerellaceae</taxon>
        <taxon>Colletotrichum</taxon>
        <taxon>Colletotrichum destructivum species complex</taxon>
    </lineage>
</organism>
<evidence type="ECO:0008006" key="5">
    <source>
        <dbReference type="Google" id="ProtNLM"/>
    </source>
</evidence>
<accession>A0A1B7YM88</accession>
<dbReference type="KEGG" id="chig:CH63R_01892"/>
<evidence type="ECO:0000313" key="4">
    <source>
        <dbReference type="Proteomes" id="UP000092177"/>
    </source>
</evidence>
<dbReference type="EMBL" id="LTAN01000002">
    <property type="protein sequence ID" value="OBR13166.1"/>
    <property type="molecule type" value="Genomic_DNA"/>
</dbReference>